<name>A0A9D9NEN8_9BACT</name>
<protein>
    <submittedName>
        <fullName evidence="1">Uncharacterized protein</fullName>
    </submittedName>
</protein>
<organism evidence="1 2">
    <name type="scientific">Candidatus Cryptobacteroides faecavium</name>
    <dbReference type="NCBI Taxonomy" id="2840762"/>
    <lineage>
        <taxon>Bacteria</taxon>
        <taxon>Pseudomonadati</taxon>
        <taxon>Bacteroidota</taxon>
        <taxon>Bacteroidia</taxon>
        <taxon>Bacteroidales</taxon>
        <taxon>Candidatus Cryptobacteroides</taxon>
    </lineage>
</organism>
<accession>A0A9D9NEN8</accession>
<evidence type="ECO:0000313" key="2">
    <source>
        <dbReference type="Proteomes" id="UP000823603"/>
    </source>
</evidence>
<dbReference type="Proteomes" id="UP000823603">
    <property type="component" value="Unassembled WGS sequence"/>
</dbReference>
<dbReference type="AlphaFoldDB" id="A0A9D9NEN8"/>
<evidence type="ECO:0000313" key="1">
    <source>
        <dbReference type="EMBL" id="MBO8470465.1"/>
    </source>
</evidence>
<proteinExistence type="predicted"/>
<comment type="caution">
    <text evidence="1">The sequence shown here is derived from an EMBL/GenBank/DDBJ whole genome shotgun (WGS) entry which is preliminary data.</text>
</comment>
<gene>
    <name evidence="1" type="ORF">IAB82_01575</name>
</gene>
<reference evidence="1" key="2">
    <citation type="journal article" date="2021" name="PeerJ">
        <title>Extensive microbial diversity within the chicken gut microbiome revealed by metagenomics and culture.</title>
        <authorList>
            <person name="Gilroy R."/>
            <person name="Ravi A."/>
            <person name="Getino M."/>
            <person name="Pursley I."/>
            <person name="Horton D.L."/>
            <person name="Alikhan N.F."/>
            <person name="Baker D."/>
            <person name="Gharbi K."/>
            <person name="Hall N."/>
            <person name="Watson M."/>
            <person name="Adriaenssens E.M."/>
            <person name="Foster-Nyarko E."/>
            <person name="Jarju S."/>
            <person name="Secka A."/>
            <person name="Antonio M."/>
            <person name="Oren A."/>
            <person name="Chaudhuri R.R."/>
            <person name="La Ragione R."/>
            <person name="Hildebrand F."/>
            <person name="Pallen M.J."/>
        </authorList>
    </citation>
    <scope>NUCLEOTIDE SEQUENCE</scope>
    <source>
        <strain evidence="1">B2-22910</strain>
    </source>
</reference>
<dbReference type="EMBL" id="JADIMB010000021">
    <property type="protein sequence ID" value="MBO8470465.1"/>
    <property type="molecule type" value="Genomic_DNA"/>
</dbReference>
<sequence length="54" mass="6549">MSFPLRNSTAFYWSLRFKRNSYTYPTRNTVTENMLTLTLGVSFGETWFVRRKFE</sequence>
<reference evidence="1" key="1">
    <citation type="submission" date="2020-10" db="EMBL/GenBank/DDBJ databases">
        <authorList>
            <person name="Gilroy R."/>
        </authorList>
    </citation>
    <scope>NUCLEOTIDE SEQUENCE</scope>
    <source>
        <strain evidence="1">B2-22910</strain>
    </source>
</reference>